<feature type="compositionally biased region" description="Basic residues" evidence="19">
    <location>
        <begin position="636"/>
        <end position="649"/>
    </location>
</feature>
<sequence length="1278" mass="138044">MLASPATETTVLMSQTEADLALRPPPPLGTAGQPRLGPPPRRARRFSGKAEPRPRSSRLSRRSSVDLGLLSSWSLPASPAPDPPDPPDSAGPGPARSPPPSSKEPPEGTWTEGAPVKAAEDSARPELPDSAVGPGSREPLRVPEAVALERRREQEEKEDMETQAVATSPDGRYLKFDIEIGRGSFKTVYRGLDTDTTVEVAWCELQVRLGAPSVGSMYFSSQMSIDTSAVFALNDLADSGLYLRRFREMKPRVLQRWSRQILRGLHFLHSRVPPILHRDLKCDNVFITGPTGSVKIGDLGLATLKRASFAKSVIGTPEFMAPEMYEEKYDEAVDVYAFGMCMLEMATSEYPYSECQNAAQIYRKVTSGRKPNSFHKVKIPEVKEIIEGCIRTDKNERFTIQDLLAHAFFREERGVHVELAEEDDGEKPGLKLWLRMEDARRGGRPRDNQAIEFLFQLGRDAAEEVAQEMVALGLVCEADYQPVARAVRERVAAIQRKREKLRKARELEALPPEPGPPPATVPMAPGPPSVFPPEPEEPEADQHQPFLFRHASYSSTTSDCETDGYLSSSGFLDASDPALQPPGGLAESHLCLPSAFALSIPRSGPGSDFSPGDSYASDAASGLSDVGEGMGQMRRPPGRNLRRRPRSRLRVTSVSDQNDRVVECQLQTHNSKMVTFRFDLDGDSPEEIAAAMVYNEFILPSERDGFLRRIREIIQRVETLLKRDTGPVEAAEDTLSPQEEPASLPALPVPLPDPSNEELQSSTSLEHRSWTAFSTSSSSPGTPLSPGNPFSPGTPISPGPIFPITSPPCHPSPSPFSPISSQVSSNPSPHPTSSPLPFSSSAPEFPVPLSQCPWSSLPTTSPPTFSPTCSQVTLSSPFFPPCPSTSSFPSTTAAPLLSLASAFSLAVMTVAQSLLSPSPGLLSQSPPAPPSPLPSLPLPPPLAPGGQESPSPHTAEVESEVESEASPPPAWPLPGEARLAPISEGKPQLVGRFQVTSSKEPAEPLPLQPTSPTLSGSPKPSTPQLTSESSDTEDSAGGGPETREALAESDRAAEGLGAGVEKEGDDGKEPQVGGSPQPLSHPSSVWMNYSYSSLCLSSEESESSGEDEEFWAELQSLRQKHLSEVETLQTLQKKEIEDLYSRLGKQPPPGIVAPAAMLSSRQRRLSKGSFPTSRRNSLQRSEPPGPGIMRRNSLSGSSTGSQEQRASKGVTFAGDVGRMVRAGPKEGEPREWYLAAASPSSHLGGFFITFSFPSSEFRTEAMYLPHTRAHHGACVLRI</sequence>
<feature type="region of interest" description="Disordered" evidence="19">
    <location>
        <begin position="725"/>
        <end position="840"/>
    </location>
</feature>
<evidence type="ECO:0000256" key="15">
    <source>
        <dbReference type="ARBA" id="ARBA00048679"/>
    </source>
</evidence>
<evidence type="ECO:0000256" key="5">
    <source>
        <dbReference type="ARBA" id="ARBA00022499"/>
    </source>
</evidence>
<feature type="compositionally biased region" description="Polar residues" evidence="19">
    <location>
        <begin position="1"/>
        <end position="17"/>
    </location>
</feature>
<feature type="compositionally biased region" description="Basic and acidic residues" evidence="19">
    <location>
        <begin position="1041"/>
        <end position="1053"/>
    </location>
</feature>
<dbReference type="GO" id="GO:0035725">
    <property type="term" value="P:sodium ion transmembrane transport"/>
    <property type="evidence" value="ECO:0007669"/>
    <property type="project" value="Ensembl"/>
</dbReference>
<dbReference type="GO" id="GO:0008217">
    <property type="term" value="P:regulation of blood pressure"/>
    <property type="evidence" value="ECO:0007669"/>
    <property type="project" value="Ensembl"/>
</dbReference>
<keyword evidence="22" id="KW-1185">Reference proteome</keyword>
<feature type="compositionally biased region" description="Pro residues" evidence="19">
    <location>
        <begin position="926"/>
        <end position="943"/>
    </location>
</feature>
<dbReference type="GO" id="GO:0032991">
    <property type="term" value="C:protein-containing complex"/>
    <property type="evidence" value="ECO:0007669"/>
    <property type="project" value="Ensembl"/>
</dbReference>
<dbReference type="EMBL" id="AJFE02044570">
    <property type="status" value="NOT_ANNOTATED_CDS"/>
    <property type="molecule type" value="Genomic_DNA"/>
</dbReference>
<evidence type="ECO:0000256" key="6">
    <source>
        <dbReference type="ARBA" id="ARBA00022527"/>
    </source>
</evidence>
<feature type="compositionally biased region" description="Low complexity" evidence="19">
    <location>
        <begin position="603"/>
        <end position="614"/>
    </location>
</feature>
<dbReference type="PROSITE" id="PS00108">
    <property type="entry name" value="PROTEIN_KINASE_ST"/>
    <property type="match status" value="1"/>
</dbReference>
<evidence type="ECO:0000256" key="10">
    <source>
        <dbReference type="ARBA" id="ARBA00022777"/>
    </source>
</evidence>
<keyword evidence="13" id="KW-0965">Cell junction</keyword>
<dbReference type="GO" id="GO:0005737">
    <property type="term" value="C:cytoplasm"/>
    <property type="evidence" value="ECO:0007669"/>
    <property type="project" value="Ensembl"/>
</dbReference>
<feature type="region of interest" description="Disordered" evidence="19">
    <location>
        <begin position="918"/>
        <end position="1084"/>
    </location>
</feature>
<keyword evidence="9" id="KW-0547">Nucleotide-binding</keyword>
<dbReference type="FunFam" id="3.10.20.90:FF:000127">
    <property type="entry name" value="serine/threonine-protein kinase WNK4 isoform X1"/>
    <property type="match status" value="1"/>
</dbReference>
<protein>
    <recommendedName>
        <fullName evidence="16">Serine/threonine-protein kinase WNK4</fullName>
        <ecNumber evidence="3">2.7.11.1</ecNumber>
    </recommendedName>
    <alternativeName>
        <fullName evidence="17">Protein kinase lysine-deficient 4</fullName>
    </alternativeName>
    <alternativeName>
        <fullName evidence="18">Protein kinase with no lysine 4</fullName>
    </alternativeName>
</protein>
<dbReference type="Ensembl" id="ENSPPAT00000059616.1">
    <property type="protein sequence ID" value="ENSPPAP00000036722.1"/>
    <property type="gene ID" value="ENSPPAG00000041116.1"/>
</dbReference>
<evidence type="ECO:0000256" key="9">
    <source>
        <dbReference type="ARBA" id="ARBA00022741"/>
    </source>
</evidence>
<keyword evidence="7" id="KW-0597">Phosphoprotein</keyword>
<keyword evidence="6" id="KW-0723">Serine/threonine-protein kinase</keyword>
<reference evidence="21 22" key="1">
    <citation type="journal article" date="2012" name="Nature">
        <title>The bonobo genome compared with the chimpanzee and human genomes.</title>
        <authorList>
            <person name="Prufer K."/>
            <person name="Munch K."/>
            <person name="Hellmann I."/>
            <person name="Akagi K."/>
            <person name="Miller J.R."/>
            <person name="Walenz B."/>
            <person name="Koren S."/>
            <person name="Sutton G."/>
            <person name="Kodira C."/>
            <person name="Winer R."/>
            <person name="Knight J.R."/>
            <person name="Mullikin J.C."/>
            <person name="Meader S.J."/>
            <person name="Ponting C.P."/>
            <person name="Lunter G."/>
            <person name="Higashino S."/>
            <person name="Hobolth A."/>
            <person name="Dutheil J."/>
            <person name="Karakoc E."/>
            <person name="Alkan C."/>
            <person name="Sajjadian S."/>
            <person name="Catacchio C.R."/>
            <person name="Ventura M."/>
            <person name="Marques-Bonet T."/>
            <person name="Eichler E.E."/>
            <person name="Andre C."/>
            <person name="Atencia R."/>
            <person name="Mugisha L."/>
            <person name="Junhold J."/>
            <person name="Patterson N."/>
            <person name="Siebauer M."/>
            <person name="Good J.M."/>
            <person name="Fischer A."/>
            <person name="Ptak S.E."/>
            <person name="Lachmann M."/>
            <person name="Symer D.E."/>
            <person name="Mailund T."/>
            <person name="Schierup M.H."/>
            <person name="Andres A.M."/>
            <person name="Kelso J."/>
            <person name="Paabo S."/>
        </authorList>
    </citation>
    <scope>NUCLEOTIDE SEQUENCE [LARGE SCALE GENOMIC DNA]</scope>
</reference>
<dbReference type="InterPro" id="IPR024678">
    <property type="entry name" value="Kinase_OSR1/WNK_CCT"/>
</dbReference>
<dbReference type="Proteomes" id="UP000240080">
    <property type="component" value="Chromosome 17"/>
</dbReference>
<dbReference type="GO" id="GO:0055074">
    <property type="term" value="P:calcium ion homeostasis"/>
    <property type="evidence" value="ECO:0007669"/>
    <property type="project" value="Ensembl"/>
</dbReference>
<dbReference type="InterPro" id="IPR056865">
    <property type="entry name" value="CCTL2_WNK"/>
</dbReference>
<comment type="subcellular location">
    <subcellularLocation>
        <location evidence="2">Cell junction</location>
        <location evidence="2">Tight junction</location>
    </subcellularLocation>
</comment>
<dbReference type="GO" id="GO:0010467">
    <property type="term" value="P:gene expression"/>
    <property type="evidence" value="ECO:0007669"/>
    <property type="project" value="Ensembl"/>
</dbReference>
<feature type="compositionally biased region" description="Pro residues" evidence="19">
    <location>
        <begin position="78"/>
        <end position="103"/>
    </location>
</feature>
<evidence type="ECO:0000256" key="11">
    <source>
        <dbReference type="ARBA" id="ARBA00022840"/>
    </source>
</evidence>
<dbReference type="GO" id="GO:0005923">
    <property type="term" value="C:bicellular tight junction"/>
    <property type="evidence" value="ECO:0007669"/>
    <property type="project" value="UniProtKB-SubCell"/>
</dbReference>
<feature type="region of interest" description="Disordered" evidence="19">
    <location>
        <begin position="1"/>
        <end position="142"/>
    </location>
</feature>
<comment type="catalytic activity">
    <reaction evidence="14">
        <text>L-threonyl-[protein] + ATP = O-phospho-L-threonyl-[protein] + ADP + H(+)</text>
        <dbReference type="Rhea" id="RHEA:46608"/>
        <dbReference type="Rhea" id="RHEA-COMP:11060"/>
        <dbReference type="Rhea" id="RHEA-COMP:11605"/>
        <dbReference type="ChEBI" id="CHEBI:15378"/>
        <dbReference type="ChEBI" id="CHEBI:30013"/>
        <dbReference type="ChEBI" id="CHEBI:30616"/>
        <dbReference type="ChEBI" id="CHEBI:61977"/>
        <dbReference type="ChEBI" id="CHEBI:456216"/>
        <dbReference type="EC" id="2.7.11.1"/>
    </reaction>
</comment>
<dbReference type="SUPFAM" id="SSF56112">
    <property type="entry name" value="Protein kinase-like (PK-like)"/>
    <property type="match status" value="1"/>
</dbReference>
<dbReference type="GO" id="GO:0030644">
    <property type="term" value="P:intracellular chloride ion homeostasis"/>
    <property type="evidence" value="ECO:0007669"/>
    <property type="project" value="Ensembl"/>
</dbReference>
<feature type="compositionally biased region" description="Basic and acidic residues" evidence="19">
    <location>
        <begin position="1060"/>
        <end position="1069"/>
    </location>
</feature>
<evidence type="ECO:0000313" key="22">
    <source>
        <dbReference type="Proteomes" id="UP000240080"/>
    </source>
</evidence>
<name>A0A2R9CEJ1_PANPA</name>
<dbReference type="FunFam" id="3.10.20.90:FF:000007">
    <property type="entry name" value="Serine/threonine-protein kinase WNK1 isoform 1"/>
    <property type="match status" value="1"/>
</dbReference>
<evidence type="ECO:0000256" key="19">
    <source>
        <dbReference type="SAM" id="MobiDB-lite"/>
    </source>
</evidence>
<evidence type="ECO:0000313" key="21">
    <source>
        <dbReference type="Ensembl" id="ENSPPAP00000036722.1"/>
    </source>
</evidence>
<dbReference type="STRING" id="9597.ENSPPAP00000036722"/>
<dbReference type="GO" id="GO:1903764">
    <property type="term" value="P:regulation of potassium ion export across plasma membrane"/>
    <property type="evidence" value="ECO:0007669"/>
    <property type="project" value="Ensembl"/>
</dbReference>
<dbReference type="Bgee" id="ENSPPAG00000041116">
    <property type="expression patterns" value="Expressed in adult mammalian kidney and 3 other cell types or tissues"/>
</dbReference>
<feature type="region of interest" description="Disordered" evidence="19">
    <location>
        <begin position="503"/>
        <end position="541"/>
    </location>
</feature>
<keyword evidence="10" id="KW-0418">Kinase</keyword>
<dbReference type="PANTHER" id="PTHR13902">
    <property type="entry name" value="SERINE/THREONINE-PROTEIN KINASE WNK WITH NO LYSINE -RELATED"/>
    <property type="match status" value="1"/>
</dbReference>
<dbReference type="Pfam" id="PF00069">
    <property type="entry name" value="Pkinase"/>
    <property type="match status" value="1"/>
</dbReference>
<dbReference type="Gene3D" id="3.30.200.20">
    <property type="entry name" value="Phosphorylase Kinase, domain 1"/>
    <property type="match status" value="1"/>
</dbReference>
<feature type="compositionally biased region" description="Low complexity" evidence="19">
    <location>
        <begin position="770"/>
        <end position="785"/>
    </location>
</feature>
<dbReference type="GeneTree" id="ENSGT00940000159871"/>
<feature type="domain" description="Protein kinase" evidence="20">
    <location>
        <begin position="174"/>
        <end position="409"/>
    </location>
</feature>
<dbReference type="InterPro" id="IPR050588">
    <property type="entry name" value="WNK_Ser-Thr_kinase"/>
</dbReference>
<dbReference type="GO" id="GO:0004674">
    <property type="term" value="F:protein serine/threonine kinase activity"/>
    <property type="evidence" value="ECO:0007669"/>
    <property type="project" value="UniProtKB-KW"/>
</dbReference>
<accession>A0A2R9CEJ1</accession>
<feature type="compositionally biased region" description="Polar residues" evidence="19">
    <location>
        <begin position="1169"/>
        <end position="1180"/>
    </location>
</feature>
<dbReference type="GO" id="GO:0008200">
    <property type="term" value="F:ion channel inhibitor activity"/>
    <property type="evidence" value="ECO:0007669"/>
    <property type="project" value="Ensembl"/>
</dbReference>
<dbReference type="GO" id="GO:0044297">
    <property type="term" value="C:cell body"/>
    <property type="evidence" value="ECO:0007669"/>
    <property type="project" value="Ensembl"/>
</dbReference>
<evidence type="ECO:0000256" key="3">
    <source>
        <dbReference type="ARBA" id="ARBA00012513"/>
    </source>
</evidence>
<reference evidence="21" key="2">
    <citation type="submission" date="2025-08" db="UniProtKB">
        <authorList>
            <consortium name="Ensembl"/>
        </authorList>
    </citation>
    <scope>IDENTIFICATION</scope>
</reference>
<feature type="compositionally biased region" description="Polar residues" evidence="19">
    <location>
        <begin position="1192"/>
        <end position="1204"/>
    </location>
</feature>
<evidence type="ECO:0000256" key="1">
    <source>
        <dbReference type="ARBA" id="ARBA00001946"/>
    </source>
</evidence>
<dbReference type="GO" id="GO:0005524">
    <property type="term" value="F:ATP binding"/>
    <property type="evidence" value="ECO:0007669"/>
    <property type="project" value="UniProtKB-KW"/>
</dbReference>
<feature type="region of interest" description="Disordered" evidence="19">
    <location>
        <begin position="603"/>
        <end position="656"/>
    </location>
</feature>
<dbReference type="GO" id="GO:0070294">
    <property type="term" value="P:renal sodium ion absorption"/>
    <property type="evidence" value="ECO:0007669"/>
    <property type="project" value="Ensembl"/>
</dbReference>
<dbReference type="Gene3D" id="3.10.20.90">
    <property type="entry name" value="Phosphatidylinositol 3-kinase Catalytic Subunit, Chain A, domain 1"/>
    <property type="match status" value="2"/>
</dbReference>
<dbReference type="GO" id="GO:1903077">
    <property type="term" value="P:negative regulation of protein localization to plasma membrane"/>
    <property type="evidence" value="ECO:0007669"/>
    <property type="project" value="Ensembl"/>
</dbReference>
<dbReference type="GO" id="GO:0002021">
    <property type="term" value="P:response to dietary excess"/>
    <property type="evidence" value="ECO:0007669"/>
    <property type="project" value="Ensembl"/>
</dbReference>
<dbReference type="PROSITE" id="PS50011">
    <property type="entry name" value="PROTEIN_KINASE_DOM"/>
    <property type="match status" value="1"/>
</dbReference>
<feature type="compositionally biased region" description="Pro residues" evidence="19">
    <location>
        <begin position="511"/>
        <end position="533"/>
    </location>
</feature>
<feature type="compositionally biased region" description="Basic and acidic residues" evidence="19">
    <location>
        <begin position="118"/>
        <end position="127"/>
    </location>
</feature>
<dbReference type="GO" id="GO:0042116">
    <property type="term" value="P:macrophage activation"/>
    <property type="evidence" value="ECO:0007669"/>
    <property type="project" value="Ensembl"/>
</dbReference>
<dbReference type="AlphaFoldDB" id="A0A2R9CEJ1"/>
<dbReference type="Pfam" id="PF24889">
    <property type="entry name" value="CCTL2_WNK"/>
    <property type="match status" value="1"/>
</dbReference>
<evidence type="ECO:0000256" key="13">
    <source>
        <dbReference type="ARBA" id="ARBA00022949"/>
    </source>
</evidence>
<keyword evidence="4" id="KW-0796">Tight junction</keyword>
<evidence type="ECO:0000256" key="7">
    <source>
        <dbReference type="ARBA" id="ARBA00022553"/>
    </source>
</evidence>
<dbReference type="InterPro" id="IPR000719">
    <property type="entry name" value="Prot_kinase_dom"/>
</dbReference>
<keyword evidence="5" id="KW-1017">Isopeptide bond</keyword>
<feature type="compositionally biased region" description="Low complexity" evidence="19">
    <location>
        <begin position="817"/>
        <end position="827"/>
    </location>
</feature>
<dbReference type="GO" id="GO:0090188">
    <property type="term" value="P:negative regulation of pancreatic juice secretion"/>
    <property type="evidence" value="ECO:0007669"/>
    <property type="project" value="Ensembl"/>
</dbReference>
<organism evidence="21 22">
    <name type="scientific">Pan paniscus</name>
    <name type="common">Pygmy chimpanzee</name>
    <name type="synonym">Bonobo</name>
    <dbReference type="NCBI Taxonomy" id="9597"/>
    <lineage>
        <taxon>Eukaryota</taxon>
        <taxon>Metazoa</taxon>
        <taxon>Chordata</taxon>
        <taxon>Craniata</taxon>
        <taxon>Vertebrata</taxon>
        <taxon>Euteleostomi</taxon>
        <taxon>Mammalia</taxon>
        <taxon>Eutheria</taxon>
        <taxon>Euarchontoglires</taxon>
        <taxon>Primates</taxon>
        <taxon>Haplorrhini</taxon>
        <taxon>Catarrhini</taxon>
        <taxon>Hominidae</taxon>
        <taxon>Pan</taxon>
    </lineage>
</organism>
<evidence type="ECO:0000259" key="20">
    <source>
        <dbReference type="PROSITE" id="PS50011"/>
    </source>
</evidence>
<dbReference type="InterPro" id="IPR011009">
    <property type="entry name" value="Kinase-like_dom_sf"/>
</dbReference>
<dbReference type="GO" id="GO:0070371">
    <property type="term" value="P:ERK1 and ERK2 cascade"/>
    <property type="evidence" value="ECO:0007669"/>
    <property type="project" value="Ensembl"/>
</dbReference>
<dbReference type="GO" id="GO:0008104">
    <property type="term" value="P:intracellular protein localization"/>
    <property type="evidence" value="ECO:0007669"/>
    <property type="project" value="Ensembl"/>
</dbReference>
<comment type="cofactor">
    <cofactor evidence="1">
        <name>Mg(2+)</name>
        <dbReference type="ChEBI" id="CHEBI:18420"/>
    </cofactor>
</comment>
<dbReference type="SMART" id="SM00220">
    <property type="entry name" value="S_TKc"/>
    <property type="match status" value="1"/>
</dbReference>
<evidence type="ECO:0000256" key="12">
    <source>
        <dbReference type="ARBA" id="ARBA00022843"/>
    </source>
</evidence>
<dbReference type="Pfam" id="PF12202">
    <property type="entry name" value="OSR1_C"/>
    <property type="match status" value="1"/>
</dbReference>
<comment type="catalytic activity">
    <reaction evidence="15">
        <text>L-seryl-[protein] + ATP = O-phospho-L-seryl-[protein] + ADP + H(+)</text>
        <dbReference type="Rhea" id="RHEA:17989"/>
        <dbReference type="Rhea" id="RHEA-COMP:9863"/>
        <dbReference type="Rhea" id="RHEA-COMP:11604"/>
        <dbReference type="ChEBI" id="CHEBI:15378"/>
        <dbReference type="ChEBI" id="CHEBI:29999"/>
        <dbReference type="ChEBI" id="CHEBI:30616"/>
        <dbReference type="ChEBI" id="CHEBI:83421"/>
        <dbReference type="ChEBI" id="CHEBI:456216"/>
        <dbReference type="EC" id="2.7.11.1"/>
    </reaction>
</comment>
<evidence type="ECO:0000256" key="14">
    <source>
        <dbReference type="ARBA" id="ARBA00047899"/>
    </source>
</evidence>
<dbReference type="InterPro" id="IPR008271">
    <property type="entry name" value="Ser/Thr_kinase_AS"/>
</dbReference>
<evidence type="ECO:0000256" key="4">
    <source>
        <dbReference type="ARBA" id="ARBA00022427"/>
    </source>
</evidence>
<evidence type="ECO:0000256" key="17">
    <source>
        <dbReference type="ARBA" id="ARBA00080936"/>
    </source>
</evidence>
<reference evidence="21" key="3">
    <citation type="submission" date="2025-09" db="UniProtKB">
        <authorList>
            <consortium name="Ensembl"/>
        </authorList>
    </citation>
    <scope>IDENTIFICATION</scope>
</reference>
<dbReference type="GO" id="GO:0006821">
    <property type="term" value="P:chloride transport"/>
    <property type="evidence" value="ECO:0007669"/>
    <property type="project" value="Ensembl"/>
</dbReference>
<gene>
    <name evidence="21" type="primary">WNK4</name>
</gene>
<evidence type="ECO:0000256" key="2">
    <source>
        <dbReference type="ARBA" id="ARBA00004435"/>
    </source>
</evidence>
<dbReference type="Gene3D" id="1.10.510.10">
    <property type="entry name" value="Transferase(Phosphotransferase) domain 1"/>
    <property type="match status" value="1"/>
</dbReference>
<dbReference type="GO" id="GO:0031404">
    <property type="term" value="F:chloride ion binding"/>
    <property type="evidence" value="ECO:0007669"/>
    <property type="project" value="Ensembl"/>
</dbReference>
<keyword evidence="11" id="KW-0067">ATP-binding</keyword>
<evidence type="ECO:0000256" key="18">
    <source>
        <dbReference type="ARBA" id="ARBA00083535"/>
    </source>
</evidence>
<dbReference type="GO" id="GO:0071466">
    <property type="term" value="P:cellular response to xenobiotic stimulus"/>
    <property type="evidence" value="ECO:0007669"/>
    <property type="project" value="Ensembl"/>
</dbReference>
<dbReference type="FunFam" id="1.10.510.10:FF:000006">
    <property type="entry name" value="Serine/threonine-protein kinase WNK1 isoform 2"/>
    <property type="match status" value="1"/>
</dbReference>
<feature type="compositionally biased region" description="Pro residues" evidence="19">
    <location>
        <begin position="795"/>
        <end position="816"/>
    </location>
</feature>
<proteinExistence type="predicted"/>
<dbReference type="GO" id="GO:0006954">
    <property type="term" value="P:inflammatory response"/>
    <property type="evidence" value="ECO:0007669"/>
    <property type="project" value="Ensembl"/>
</dbReference>
<dbReference type="EC" id="2.7.11.1" evidence="3"/>
<keyword evidence="8" id="KW-0808">Transferase</keyword>
<evidence type="ECO:0000256" key="16">
    <source>
        <dbReference type="ARBA" id="ARBA00071798"/>
    </source>
</evidence>
<keyword evidence="12" id="KW-0832">Ubl conjugation</keyword>
<dbReference type="GO" id="GO:0035932">
    <property type="term" value="P:aldosterone secretion"/>
    <property type="evidence" value="ECO:0007669"/>
    <property type="project" value="Ensembl"/>
</dbReference>
<evidence type="ECO:0000256" key="8">
    <source>
        <dbReference type="ARBA" id="ARBA00022679"/>
    </source>
</evidence>
<dbReference type="GO" id="GO:0072156">
    <property type="term" value="P:distal tubule morphogenesis"/>
    <property type="evidence" value="ECO:0007669"/>
    <property type="project" value="Ensembl"/>
</dbReference>
<dbReference type="GO" id="GO:0071805">
    <property type="term" value="P:potassium ion transmembrane transport"/>
    <property type="evidence" value="ECO:0007669"/>
    <property type="project" value="Ensembl"/>
</dbReference>
<feature type="region of interest" description="Disordered" evidence="19">
    <location>
        <begin position="1162"/>
        <end position="1224"/>
    </location>
</feature>
<feature type="compositionally biased region" description="Low complexity" evidence="19">
    <location>
        <begin position="65"/>
        <end position="77"/>
    </location>
</feature>